<dbReference type="Gene3D" id="1.20.1280.50">
    <property type="match status" value="1"/>
</dbReference>
<dbReference type="InterPro" id="IPR053781">
    <property type="entry name" value="F-box_AtFBL13-like"/>
</dbReference>
<dbReference type="Proteomes" id="UP001152523">
    <property type="component" value="Unassembled WGS sequence"/>
</dbReference>
<accession>A0AAV0FSJ3</accession>
<dbReference type="PANTHER" id="PTHR31293">
    <property type="entry name" value="RNI-LIKE SUPERFAMILY PROTEIN"/>
    <property type="match status" value="1"/>
</dbReference>
<dbReference type="Pfam" id="PF24758">
    <property type="entry name" value="LRR_At5g56370"/>
    <property type="match status" value="1"/>
</dbReference>
<evidence type="ECO:0000313" key="3">
    <source>
        <dbReference type="Proteomes" id="UP001152523"/>
    </source>
</evidence>
<dbReference type="InterPro" id="IPR055294">
    <property type="entry name" value="FBL60-like"/>
</dbReference>
<dbReference type="EMBL" id="CAMAPF010001010">
    <property type="protein sequence ID" value="CAH9138534.1"/>
    <property type="molecule type" value="Genomic_DNA"/>
</dbReference>
<feature type="domain" description="F-box" evidence="1">
    <location>
        <begin position="11"/>
        <end position="59"/>
    </location>
</feature>
<dbReference type="PANTHER" id="PTHR31293:SF12">
    <property type="entry name" value="RNI-LIKE SUPERFAMILY PROTEIN"/>
    <property type="match status" value="1"/>
</dbReference>
<evidence type="ECO:0000259" key="1">
    <source>
        <dbReference type="PROSITE" id="PS50181"/>
    </source>
</evidence>
<protein>
    <recommendedName>
        <fullName evidence="1">F-box domain-containing protein</fullName>
    </recommendedName>
</protein>
<gene>
    <name evidence="2" type="ORF">CEPIT_LOCUS36879</name>
</gene>
<organism evidence="2 3">
    <name type="scientific">Cuscuta epithymum</name>
    <dbReference type="NCBI Taxonomy" id="186058"/>
    <lineage>
        <taxon>Eukaryota</taxon>
        <taxon>Viridiplantae</taxon>
        <taxon>Streptophyta</taxon>
        <taxon>Embryophyta</taxon>
        <taxon>Tracheophyta</taxon>
        <taxon>Spermatophyta</taxon>
        <taxon>Magnoliopsida</taxon>
        <taxon>eudicotyledons</taxon>
        <taxon>Gunneridae</taxon>
        <taxon>Pentapetalae</taxon>
        <taxon>asterids</taxon>
        <taxon>lamiids</taxon>
        <taxon>Solanales</taxon>
        <taxon>Convolvulaceae</taxon>
        <taxon>Cuscuteae</taxon>
        <taxon>Cuscuta</taxon>
        <taxon>Cuscuta subgen. Cuscuta</taxon>
    </lineage>
</organism>
<dbReference type="SMART" id="SM00579">
    <property type="entry name" value="FBD"/>
    <property type="match status" value="1"/>
</dbReference>
<dbReference type="InterPro" id="IPR006566">
    <property type="entry name" value="FBD"/>
</dbReference>
<dbReference type="InterPro" id="IPR055411">
    <property type="entry name" value="LRR_FXL15/At3g58940/PEG3-like"/>
</dbReference>
<dbReference type="InterPro" id="IPR036047">
    <property type="entry name" value="F-box-like_dom_sf"/>
</dbReference>
<keyword evidence="3" id="KW-1185">Reference proteome</keyword>
<dbReference type="SUPFAM" id="SSF81383">
    <property type="entry name" value="F-box domain"/>
    <property type="match status" value="1"/>
</dbReference>
<dbReference type="Pfam" id="PF00646">
    <property type="entry name" value="F-box"/>
    <property type="match status" value="1"/>
</dbReference>
<dbReference type="PROSITE" id="PS50181">
    <property type="entry name" value="FBOX"/>
    <property type="match status" value="1"/>
</dbReference>
<dbReference type="Pfam" id="PF08387">
    <property type="entry name" value="FBD"/>
    <property type="match status" value="1"/>
</dbReference>
<sequence length="478" mass="55071">MNSRFRGRKRIDRISILPDDVLVHILSFLPTKHAVGTSILSHRWQYLFTQVTNLDFDESLMFHPRNSIEDLVSMRTHFELLQKNQNHGFPHLKLACSFKDFVDRVLMLNKSPNISKFRLKCSWGCDCSNLNVWIRFALLHDVIELDILTKEYKSCLLPTSLYTSQTLVALKLHGKFEMKFPASTHLPHLKSLQLFCVDFSGPYSLNGLIAGCPLLEDLTVGGAWEDVIDINISSARLTSLTMNFRESFCSEYHRSSVVLDLPNLHRFKYVDRLASNYSLKNLNLLEEARIEVLLNTDDFSLWSTFCGSVLGLLNGVSNAKHLYVCGKCMEAIQCEKYTLPTFHNLSRLELGWSRCVNWRVLLCDFLQSAPILEHLAFSKGLFHRQSDCDDYEDNNFSSNQETPVCLSSNIKTIMIGSFHGFEEEVKIARYFLKNGKFLEKLILECFIRSDEEERELKKLLKKLLKAEKASKECIIEII</sequence>
<dbReference type="CDD" id="cd22160">
    <property type="entry name" value="F-box_AtFBL13-like"/>
    <property type="match status" value="1"/>
</dbReference>
<evidence type="ECO:0000313" key="2">
    <source>
        <dbReference type="EMBL" id="CAH9138534.1"/>
    </source>
</evidence>
<proteinExistence type="predicted"/>
<reference evidence="2" key="1">
    <citation type="submission" date="2022-07" db="EMBL/GenBank/DDBJ databases">
        <authorList>
            <person name="Macas J."/>
            <person name="Novak P."/>
            <person name="Neumann P."/>
        </authorList>
    </citation>
    <scope>NUCLEOTIDE SEQUENCE</scope>
</reference>
<comment type="caution">
    <text evidence="2">The sequence shown here is derived from an EMBL/GenBank/DDBJ whole genome shotgun (WGS) entry which is preliminary data.</text>
</comment>
<dbReference type="InterPro" id="IPR001810">
    <property type="entry name" value="F-box_dom"/>
</dbReference>
<dbReference type="AlphaFoldDB" id="A0AAV0FSJ3"/>
<name>A0AAV0FSJ3_9ASTE</name>